<protein>
    <submittedName>
        <fullName evidence="2">Uncharacterized protein</fullName>
    </submittedName>
</protein>
<feature type="transmembrane region" description="Helical" evidence="1">
    <location>
        <begin position="63"/>
        <end position="83"/>
    </location>
</feature>
<keyword evidence="1" id="KW-0812">Transmembrane</keyword>
<gene>
    <name evidence="2" type="ORF">EFK50_17980</name>
</gene>
<proteinExistence type="predicted"/>
<keyword evidence="1" id="KW-1133">Transmembrane helix</keyword>
<evidence type="ECO:0000313" key="2">
    <source>
        <dbReference type="EMBL" id="RNL61254.1"/>
    </source>
</evidence>
<dbReference type="AlphaFoldDB" id="A0A3N0CCS2"/>
<evidence type="ECO:0000313" key="3">
    <source>
        <dbReference type="Proteomes" id="UP000267128"/>
    </source>
</evidence>
<dbReference type="RefSeq" id="WP_123228966.1">
    <property type="nucleotide sequence ID" value="NZ_RJSE01000008.1"/>
</dbReference>
<accession>A0A3N0CCS2</accession>
<name>A0A3N0CCS2_9ACTN</name>
<keyword evidence="1" id="KW-0472">Membrane</keyword>
<comment type="caution">
    <text evidence="2">The sequence shown here is derived from an EMBL/GenBank/DDBJ whole genome shotgun (WGS) entry which is preliminary data.</text>
</comment>
<sequence>MTTRANPAATADKSVLRYRIRALGICLGAGIVTGVGIAFVRLVGARGEWSCPDGSSSCTTSSAWMVAGVLTLIAAFGLLVWAVSAASGASAPDAEDVLDDARRAGRLHRATVVAIDDDRDAEGTLNHTYWLRVAPPDQTPWETTIRSSTSEYASQRVTVGTVLAVLRPHPEDPELVVVDGDVTASAALGTKLRPARGWPSTLGRHAQQIVSARRRSRRVRALGLLLYATGVVNGNLIVFHQLA</sequence>
<keyword evidence="3" id="KW-1185">Reference proteome</keyword>
<feature type="transmembrane region" description="Helical" evidence="1">
    <location>
        <begin position="20"/>
        <end position="43"/>
    </location>
</feature>
<dbReference type="Proteomes" id="UP000267128">
    <property type="component" value="Unassembled WGS sequence"/>
</dbReference>
<evidence type="ECO:0000256" key="1">
    <source>
        <dbReference type="SAM" id="Phobius"/>
    </source>
</evidence>
<dbReference type="EMBL" id="RJSE01000008">
    <property type="protein sequence ID" value="RNL61254.1"/>
    <property type="molecule type" value="Genomic_DNA"/>
</dbReference>
<reference evidence="2 3" key="1">
    <citation type="submission" date="2018-11" db="EMBL/GenBank/DDBJ databases">
        <authorList>
            <person name="Li F."/>
        </authorList>
    </citation>
    <scope>NUCLEOTIDE SEQUENCE [LARGE SCALE GENOMIC DNA]</scope>
    <source>
        <strain evidence="2 3">Gsoil 097</strain>
    </source>
</reference>
<organism evidence="2 3">
    <name type="scientific">Nocardioides marmoriginsengisoli</name>
    <dbReference type="NCBI Taxonomy" id="661483"/>
    <lineage>
        <taxon>Bacteria</taxon>
        <taxon>Bacillati</taxon>
        <taxon>Actinomycetota</taxon>
        <taxon>Actinomycetes</taxon>
        <taxon>Propionibacteriales</taxon>
        <taxon>Nocardioidaceae</taxon>
        <taxon>Nocardioides</taxon>
    </lineage>
</organism>
<feature type="transmembrane region" description="Helical" evidence="1">
    <location>
        <begin position="221"/>
        <end position="242"/>
    </location>
</feature>